<keyword evidence="1" id="KW-0732">Signal</keyword>
<organism evidence="2 3">
    <name type="scientific">Bacteroides stercoris</name>
    <dbReference type="NCBI Taxonomy" id="46506"/>
    <lineage>
        <taxon>Bacteria</taxon>
        <taxon>Pseudomonadati</taxon>
        <taxon>Bacteroidota</taxon>
        <taxon>Bacteroidia</taxon>
        <taxon>Bacteroidales</taxon>
        <taxon>Bacteroidaceae</taxon>
        <taxon>Bacteroides</taxon>
    </lineage>
</organism>
<protein>
    <submittedName>
        <fullName evidence="2">DUF4984 domain-containing protein</fullName>
    </submittedName>
</protein>
<feature type="chain" id="PRO_5019351212" evidence="1">
    <location>
        <begin position="32"/>
        <end position="316"/>
    </location>
</feature>
<dbReference type="EMBL" id="QRTW01000006">
    <property type="protein sequence ID" value="RGR15501.1"/>
    <property type="molecule type" value="Genomic_DNA"/>
</dbReference>
<reference evidence="2 3" key="1">
    <citation type="submission" date="2018-08" db="EMBL/GenBank/DDBJ databases">
        <title>A genome reference for cultivated species of the human gut microbiota.</title>
        <authorList>
            <person name="Zou Y."/>
            <person name="Xue W."/>
            <person name="Luo G."/>
        </authorList>
    </citation>
    <scope>NUCLEOTIDE SEQUENCE [LARGE SCALE GENOMIC DNA]</scope>
    <source>
        <strain evidence="2 3">AF26-20BH</strain>
    </source>
</reference>
<dbReference type="Proteomes" id="UP000283310">
    <property type="component" value="Unassembled WGS sequence"/>
</dbReference>
<dbReference type="AlphaFoldDB" id="A0A412DQU4"/>
<evidence type="ECO:0000313" key="2">
    <source>
        <dbReference type="EMBL" id="RGR15501.1"/>
    </source>
</evidence>
<gene>
    <name evidence="2" type="ORF">DWY65_05015</name>
</gene>
<evidence type="ECO:0000256" key="1">
    <source>
        <dbReference type="SAM" id="SignalP"/>
    </source>
</evidence>
<comment type="caution">
    <text evidence="2">The sequence shown here is derived from an EMBL/GenBank/DDBJ whole genome shotgun (WGS) entry which is preliminary data.</text>
</comment>
<name>A0A412DQU4_BACSE</name>
<sequence length="316" mass="36104">MEVITNNKTRLAKMKKLLKVLWALPLTALLAVGCQSEDVVYNGGDYVMFSDSIYTMPVLEDDKVFEVPVSATNAADYDRNYAVEIINEKSTAIRGYHFDFVDGTNNITIKAGERVGMVKLKPTYANVAREDSLVISLRLLEPKDEELDLYGNVTRVDMQKCYPFSMDNFMYPGAYTYMLASFPFGDQVKQIRVDAEVVDDHTIKLKNAFSDLYPIRLIFDDSDPLNYVINVPEQEAFKDSNYGTIYLRSVEMYPSYFNVPDRFFILYLEMYIPQVGSFGVYQYIFKCITKEEAWEMDNGEINTGGSILSLKTTSNN</sequence>
<feature type="signal peptide" evidence="1">
    <location>
        <begin position="1"/>
        <end position="31"/>
    </location>
</feature>
<accession>A0A412DQU4</accession>
<evidence type="ECO:0000313" key="3">
    <source>
        <dbReference type="Proteomes" id="UP000283310"/>
    </source>
</evidence>
<proteinExistence type="predicted"/>